<feature type="domain" description="NR LBD" evidence="4">
    <location>
        <begin position="51"/>
        <end position="274"/>
    </location>
</feature>
<dbReference type="SMART" id="SM00430">
    <property type="entry name" value="HOLI"/>
    <property type="match status" value="1"/>
</dbReference>
<dbReference type="AlphaFoldDB" id="A0AAV5U5J6"/>
<dbReference type="Proteomes" id="UP001432027">
    <property type="component" value="Unassembled WGS sequence"/>
</dbReference>
<name>A0AAV5U5J6_9BILA</name>
<protein>
    <recommendedName>
        <fullName evidence="4">NR LBD domain-containing protein</fullName>
    </recommendedName>
</protein>
<feature type="non-terminal residue" evidence="5">
    <location>
        <position position="1"/>
    </location>
</feature>
<dbReference type="EMBL" id="BTSX01000005">
    <property type="protein sequence ID" value="GMT02156.1"/>
    <property type="molecule type" value="Genomic_DNA"/>
</dbReference>
<evidence type="ECO:0000313" key="5">
    <source>
        <dbReference type="EMBL" id="GMT02156.1"/>
    </source>
</evidence>
<comment type="caution">
    <text evidence="5">The sequence shown here is derived from an EMBL/GenBank/DDBJ whole genome shotgun (WGS) entry which is preliminary data.</text>
</comment>
<evidence type="ECO:0000256" key="1">
    <source>
        <dbReference type="ARBA" id="ARBA00023015"/>
    </source>
</evidence>
<proteinExistence type="predicted"/>
<dbReference type="SUPFAM" id="SSF48508">
    <property type="entry name" value="Nuclear receptor ligand-binding domain"/>
    <property type="match status" value="1"/>
</dbReference>
<organism evidence="5 6">
    <name type="scientific">Pristionchus entomophagus</name>
    <dbReference type="NCBI Taxonomy" id="358040"/>
    <lineage>
        <taxon>Eukaryota</taxon>
        <taxon>Metazoa</taxon>
        <taxon>Ecdysozoa</taxon>
        <taxon>Nematoda</taxon>
        <taxon>Chromadorea</taxon>
        <taxon>Rhabditida</taxon>
        <taxon>Rhabditina</taxon>
        <taxon>Diplogasteromorpha</taxon>
        <taxon>Diplogasteroidea</taxon>
        <taxon>Neodiplogasteridae</taxon>
        <taxon>Pristionchus</taxon>
    </lineage>
</organism>
<dbReference type="PANTHER" id="PTHR46011">
    <property type="entry name" value="NUCLEAR HORMONE RECEPTOR FAMILY MEMBER NHR-86-RELATED"/>
    <property type="match status" value="1"/>
</dbReference>
<dbReference type="GO" id="GO:0003700">
    <property type="term" value="F:DNA-binding transcription factor activity"/>
    <property type="evidence" value="ECO:0007669"/>
    <property type="project" value="TreeGrafter"/>
</dbReference>
<gene>
    <name evidence="5" type="ORF">PENTCL1PPCAC_24330</name>
</gene>
<sequence length="274" mass="31367">ERLFACRKCRMDRFEDLVKSASGEKMLNPTSISPSVHSTHQPSKIIHSSTISRALSEYRLIAELSLRGIVMEDFDASGDYNIVPCTYQHMNEATKILIPGLFEFCRVTFPDFQLLSISDKWLLIRNYEKTFHSIDGIMRKLRRLGKNSSIFFSTFTTYLSEDLANLFFSDCPDKTHAAEAAKTLHDWIAEFTPILRKQIDRIDPTDQEFTAMIGLALWSVENVDPSDQLLAMAARYRADIIEELAKEYRQTIGQEELASRIGVILCLLQEIRVS</sequence>
<accession>A0AAV5U5J6</accession>
<evidence type="ECO:0000313" key="6">
    <source>
        <dbReference type="Proteomes" id="UP001432027"/>
    </source>
</evidence>
<keyword evidence="3" id="KW-0675">Receptor</keyword>
<dbReference type="Pfam" id="PF00104">
    <property type="entry name" value="Hormone_recep"/>
    <property type="match status" value="1"/>
</dbReference>
<keyword evidence="6" id="KW-1185">Reference proteome</keyword>
<dbReference type="PANTHER" id="PTHR46011:SF6">
    <property type="entry name" value="HIGH ZINC ACTIVATED NUCLEAR RECEPTOR PROTEIN"/>
    <property type="match status" value="1"/>
</dbReference>
<reference evidence="5" key="1">
    <citation type="submission" date="2023-10" db="EMBL/GenBank/DDBJ databases">
        <title>Genome assembly of Pristionchus species.</title>
        <authorList>
            <person name="Yoshida K."/>
            <person name="Sommer R.J."/>
        </authorList>
    </citation>
    <scope>NUCLEOTIDE SEQUENCE</scope>
    <source>
        <strain evidence="5">RS0144</strain>
    </source>
</reference>
<feature type="non-terminal residue" evidence="5">
    <location>
        <position position="274"/>
    </location>
</feature>
<keyword evidence="2" id="KW-0804">Transcription</keyword>
<evidence type="ECO:0000256" key="3">
    <source>
        <dbReference type="ARBA" id="ARBA00023170"/>
    </source>
</evidence>
<evidence type="ECO:0000259" key="4">
    <source>
        <dbReference type="PROSITE" id="PS51843"/>
    </source>
</evidence>
<dbReference type="Gene3D" id="1.10.565.10">
    <property type="entry name" value="Retinoid X Receptor"/>
    <property type="match status" value="1"/>
</dbReference>
<dbReference type="InterPro" id="IPR000536">
    <property type="entry name" value="Nucl_hrmn_rcpt_lig-bd"/>
</dbReference>
<dbReference type="PROSITE" id="PS51843">
    <property type="entry name" value="NR_LBD"/>
    <property type="match status" value="1"/>
</dbReference>
<dbReference type="InterPro" id="IPR035500">
    <property type="entry name" value="NHR-like_dom_sf"/>
</dbReference>
<dbReference type="GO" id="GO:0005634">
    <property type="term" value="C:nucleus"/>
    <property type="evidence" value="ECO:0007669"/>
    <property type="project" value="TreeGrafter"/>
</dbReference>
<keyword evidence="1" id="KW-0805">Transcription regulation</keyword>
<evidence type="ECO:0000256" key="2">
    <source>
        <dbReference type="ARBA" id="ARBA00023163"/>
    </source>
</evidence>